<dbReference type="EMBL" id="PFMD01000008">
    <property type="protein sequence ID" value="PIY97197.1"/>
    <property type="molecule type" value="Genomic_DNA"/>
</dbReference>
<name>A0A2M7RKZ3_9BACT</name>
<evidence type="ECO:0000256" key="2">
    <source>
        <dbReference type="SAM" id="Phobius"/>
    </source>
</evidence>
<dbReference type="Proteomes" id="UP000230779">
    <property type="component" value="Unassembled WGS sequence"/>
</dbReference>
<organism evidence="3 4">
    <name type="scientific">Candidatus Kerfeldbacteria bacterium CG_4_10_14_0_8_um_filter_42_10</name>
    <dbReference type="NCBI Taxonomy" id="2014248"/>
    <lineage>
        <taxon>Bacteria</taxon>
        <taxon>Candidatus Kerfeldiibacteriota</taxon>
    </lineage>
</organism>
<feature type="compositionally biased region" description="Basic and acidic residues" evidence="1">
    <location>
        <begin position="1"/>
        <end position="24"/>
    </location>
</feature>
<evidence type="ECO:0000313" key="3">
    <source>
        <dbReference type="EMBL" id="PIY97197.1"/>
    </source>
</evidence>
<sequence>MSEQEILSKKEPQKMFEPQEKNPEKLLPAGNAHPAMKLVYLLIINAVVFGVIYSVAYLFFSQDSTNAKMAAEIVAILTLIASFIFWVKSKNK</sequence>
<evidence type="ECO:0000256" key="1">
    <source>
        <dbReference type="SAM" id="MobiDB-lite"/>
    </source>
</evidence>
<gene>
    <name evidence="3" type="ORF">COY66_00690</name>
</gene>
<dbReference type="AlphaFoldDB" id="A0A2M7RKZ3"/>
<feature type="region of interest" description="Disordered" evidence="1">
    <location>
        <begin position="1"/>
        <end position="27"/>
    </location>
</feature>
<evidence type="ECO:0000313" key="4">
    <source>
        <dbReference type="Proteomes" id="UP000230779"/>
    </source>
</evidence>
<reference evidence="3 4" key="1">
    <citation type="submission" date="2017-09" db="EMBL/GenBank/DDBJ databases">
        <title>Depth-based differentiation of microbial function through sediment-hosted aquifers and enrichment of novel symbionts in the deep terrestrial subsurface.</title>
        <authorList>
            <person name="Probst A.J."/>
            <person name="Ladd B."/>
            <person name="Jarett J.K."/>
            <person name="Geller-Mcgrath D.E."/>
            <person name="Sieber C.M."/>
            <person name="Emerson J.B."/>
            <person name="Anantharaman K."/>
            <person name="Thomas B.C."/>
            <person name="Malmstrom R."/>
            <person name="Stieglmeier M."/>
            <person name="Klingl A."/>
            <person name="Woyke T."/>
            <person name="Ryan C.M."/>
            <person name="Banfield J.F."/>
        </authorList>
    </citation>
    <scope>NUCLEOTIDE SEQUENCE [LARGE SCALE GENOMIC DNA]</scope>
    <source>
        <strain evidence="3">CG_4_10_14_0_8_um_filter_42_10</strain>
    </source>
</reference>
<keyword evidence="2" id="KW-1133">Transmembrane helix</keyword>
<accession>A0A2M7RKZ3</accession>
<proteinExistence type="predicted"/>
<protein>
    <submittedName>
        <fullName evidence="3">Uncharacterized protein</fullName>
    </submittedName>
</protein>
<keyword evidence="2" id="KW-0812">Transmembrane</keyword>
<keyword evidence="2" id="KW-0472">Membrane</keyword>
<comment type="caution">
    <text evidence="3">The sequence shown here is derived from an EMBL/GenBank/DDBJ whole genome shotgun (WGS) entry which is preliminary data.</text>
</comment>
<feature type="transmembrane region" description="Helical" evidence="2">
    <location>
        <begin position="38"/>
        <end position="60"/>
    </location>
</feature>
<feature type="transmembrane region" description="Helical" evidence="2">
    <location>
        <begin position="66"/>
        <end position="87"/>
    </location>
</feature>